<protein>
    <submittedName>
        <fullName evidence="2">Uncharacterized protein</fullName>
    </submittedName>
</protein>
<gene>
    <name evidence="2" type="ORF">PoB_002936200</name>
</gene>
<evidence type="ECO:0000256" key="1">
    <source>
        <dbReference type="SAM" id="MobiDB-lite"/>
    </source>
</evidence>
<reference evidence="2 3" key="1">
    <citation type="journal article" date="2021" name="Elife">
        <title>Chloroplast acquisition without the gene transfer in kleptoplastic sea slugs, Plakobranchus ocellatus.</title>
        <authorList>
            <person name="Maeda T."/>
            <person name="Takahashi S."/>
            <person name="Yoshida T."/>
            <person name="Shimamura S."/>
            <person name="Takaki Y."/>
            <person name="Nagai Y."/>
            <person name="Toyoda A."/>
            <person name="Suzuki Y."/>
            <person name="Arimoto A."/>
            <person name="Ishii H."/>
            <person name="Satoh N."/>
            <person name="Nishiyama T."/>
            <person name="Hasebe M."/>
            <person name="Maruyama T."/>
            <person name="Minagawa J."/>
            <person name="Obokata J."/>
            <person name="Shigenobu S."/>
        </authorList>
    </citation>
    <scope>NUCLEOTIDE SEQUENCE [LARGE SCALE GENOMIC DNA]</scope>
</reference>
<keyword evidence="3" id="KW-1185">Reference proteome</keyword>
<dbReference type="AlphaFoldDB" id="A0AAV4A6G5"/>
<sequence>MGTKWTEMTALVWPRAGKVGWSAWVDSLFTDVRSLYDSRHNYNHNNNSSSSTTNNNSSSSSNNTNFVGQSSLVVNPIRMFLVRIVLNALQCYSAIAVKDRDAGNSLDLFQRYNAVAIKGLDAGNSLERLQRYSVVGHFE</sequence>
<dbReference type="Proteomes" id="UP000735302">
    <property type="component" value="Unassembled WGS sequence"/>
</dbReference>
<name>A0AAV4A6G5_9GAST</name>
<accession>A0AAV4A6G5</accession>
<feature type="compositionally biased region" description="Low complexity" evidence="1">
    <location>
        <begin position="45"/>
        <end position="62"/>
    </location>
</feature>
<evidence type="ECO:0000313" key="2">
    <source>
        <dbReference type="EMBL" id="GFO02857.1"/>
    </source>
</evidence>
<comment type="caution">
    <text evidence="2">The sequence shown here is derived from an EMBL/GenBank/DDBJ whole genome shotgun (WGS) entry which is preliminary data.</text>
</comment>
<feature type="region of interest" description="Disordered" evidence="1">
    <location>
        <begin position="43"/>
        <end position="62"/>
    </location>
</feature>
<organism evidence="2 3">
    <name type="scientific">Plakobranchus ocellatus</name>
    <dbReference type="NCBI Taxonomy" id="259542"/>
    <lineage>
        <taxon>Eukaryota</taxon>
        <taxon>Metazoa</taxon>
        <taxon>Spiralia</taxon>
        <taxon>Lophotrochozoa</taxon>
        <taxon>Mollusca</taxon>
        <taxon>Gastropoda</taxon>
        <taxon>Heterobranchia</taxon>
        <taxon>Euthyneura</taxon>
        <taxon>Panpulmonata</taxon>
        <taxon>Sacoglossa</taxon>
        <taxon>Placobranchoidea</taxon>
        <taxon>Plakobranchidae</taxon>
        <taxon>Plakobranchus</taxon>
    </lineage>
</organism>
<evidence type="ECO:0000313" key="3">
    <source>
        <dbReference type="Proteomes" id="UP000735302"/>
    </source>
</evidence>
<dbReference type="EMBL" id="BLXT01003657">
    <property type="protein sequence ID" value="GFO02857.1"/>
    <property type="molecule type" value="Genomic_DNA"/>
</dbReference>
<proteinExistence type="predicted"/>